<dbReference type="InterPro" id="IPR020845">
    <property type="entry name" value="AMP-binding_CS"/>
</dbReference>
<dbReference type="GO" id="GO:0031956">
    <property type="term" value="F:medium-chain fatty acid-CoA ligase activity"/>
    <property type="evidence" value="ECO:0007669"/>
    <property type="project" value="TreeGrafter"/>
</dbReference>
<dbReference type="SUPFAM" id="SSF56801">
    <property type="entry name" value="Acetyl-CoA synthetase-like"/>
    <property type="match status" value="1"/>
</dbReference>
<dbReference type="RefSeq" id="WP_148354526.1">
    <property type="nucleotide sequence ID" value="NZ_JBHSBF010000032.1"/>
</dbReference>
<dbReference type="OrthoDB" id="9803968at2"/>
<reference evidence="3 4" key="1">
    <citation type="submission" date="2019-08" db="EMBL/GenBank/DDBJ databases">
        <title>Actinomadura sp. nov. CYP1-5 isolated from mountain soil.</title>
        <authorList>
            <person name="Songsumanus A."/>
            <person name="Kuncharoen N."/>
            <person name="Kudo T."/>
            <person name="Yuki M."/>
            <person name="Igarashi Y."/>
            <person name="Tanasupawat S."/>
        </authorList>
    </citation>
    <scope>NUCLEOTIDE SEQUENCE [LARGE SCALE GENOMIC DNA]</scope>
    <source>
        <strain evidence="3 4">GKU157</strain>
    </source>
</reference>
<evidence type="ECO:0000313" key="3">
    <source>
        <dbReference type="EMBL" id="TYC08907.1"/>
    </source>
</evidence>
<feature type="domain" description="AMP-binding enzyme C-terminal" evidence="2">
    <location>
        <begin position="404"/>
        <end position="479"/>
    </location>
</feature>
<dbReference type="InterPro" id="IPR000873">
    <property type="entry name" value="AMP-dep_synth/lig_dom"/>
</dbReference>
<dbReference type="InterPro" id="IPR045851">
    <property type="entry name" value="AMP-bd_C_sf"/>
</dbReference>
<evidence type="ECO:0000259" key="2">
    <source>
        <dbReference type="Pfam" id="PF13193"/>
    </source>
</evidence>
<dbReference type="InterPro" id="IPR025110">
    <property type="entry name" value="AMP-bd_C"/>
</dbReference>
<comment type="caution">
    <text evidence="3">The sequence shown here is derived from an EMBL/GenBank/DDBJ whole genome shotgun (WGS) entry which is preliminary data.</text>
</comment>
<evidence type="ECO:0000259" key="1">
    <source>
        <dbReference type="Pfam" id="PF00501"/>
    </source>
</evidence>
<accession>A0A5D0TSS2</accession>
<feature type="domain" description="AMP-dependent synthetase/ligase" evidence="1">
    <location>
        <begin position="16"/>
        <end position="353"/>
    </location>
</feature>
<evidence type="ECO:0000313" key="4">
    <source>
        <dbReference type="Proteomes" id="UP000322634"/>
    </source>
</evidence>
<dbReference type="PANTHER" id="PTHR43201:SF32">
    <property type="entry name" value="2-SUCCINYLBENZOATE--COA LIGASE, CHLOROPLASTIC_PEROXISOMAL"/>
    <property type="match status" value="1"/>
</dbReference>
<dbReference type="Gene3D" id="3.30.300.30">
    <property type="match status" value="1"/>
</dbReference>
<dbReference type="Proteomes" id="UP000322634">
    <property type="component" value="Unassembled WGS sequence"/>
</dbReference>
<dbReference type="Pfam" id="PF00501">
    <property type="entry name" value="AMP-binding"/>
    <property type="match status" value="1"/>
</dbReference>
<name>A0A5D0TSS2_9ACTN</name>
<dbReference type="AlphaFoldDB" id="A0A5D0TSS2"/>
<keyword evidence="3" id="KW-0436">Ligase</keyword>
<organism evidence="3 4">
    <name type="scientific">Actinomadura syzygii</name>
    <dbReference type="NCBI Taxonomy" id="1427538"/>
    <lineage>
        <taxon>Bacteria</taxon>
        <taxon>Bacillati</taxon>
        <taxon>Actinomycetota</taxon>
        <taxon>Actinomycetes</taxon>
        <taxon>Streptosporangiales</taxon>
        <taxon>Thermomonosporaceae</taxon>
        <taxon>Actinomadura</taxon>
    </lineage>
</organism>
<dbReference type="EMBL" id="VSFF01000015">
    <property type="protein sequence ID" value="TYC08907.1"/>
    <property type="molecule type" value="Genomic_DNA"/>
</dbReference>
<proteinExistence type="predicted"/>
<protein>
    <submittedName>
        <fullName evidence="3">Long-chain fatty acid--CoA ligase</fullName>
    </submittedName>
</protein>
<dbReference type="PANTHER" id="PTHR43201">
    <property type="entry name" value="ACYL-COA SYNTHETASE"/>
    <property type="match status" value="1"/>
</dbReference>
<dbReference type="Pfam" id="PF13193">
    <property type="entry name" value="AMP-binding_C"/>
    <property type="match status" value="1"/>
</dbReference>
<dbReference type="InterPro" id="IPR042099">
    <property type="entry name" value="ANL_N_sf"/>
</dbReference>
<keyword evidence="4" id="KW-1185">Reference proteome</keyword>
<gene>
    <name evidence="3" type="ORF">FXF65_35880</name>
</gene>
<dbReference type="GO" id="GO:0006631">
    <property type="term" value="P:fatty acid metabolic process"/>
    <property type="evidence" value="ECO:0007669"/>
    <property type="project" value="TreeGrafter"/>
</dbReference>
<sequence>MDLTCPAEWLPRWTGLRPTAPALRWDGGAWMWAELAERVGRAGRALETLGVERGQRVGVSVSNRPEMVVAFLAVTRLGGVFVPLNPRLSAAEVAVVVDDCEPRLLIGEAGGLDALPSGVAVTAVEELLVEGPAPAVPAVLPRSEDPIALLYTSGTTGRPKGAVLTHRAFAATAENSRRALDLTSADRHLIVSPLSFTGGILTSLQPALATGGQILIEHGFDAGRVLHVLRTERPTVFMAVPAMLALLARHPDFSPDALRSLRYLGSGSAPVSPALFETYRRAGVEIGHAYGLTEGGGLSAVLRPSEAAAHPGSAGRPCALVELRIADEHGVPRPAGTVGEIQQRGPSVMTEYWGRPDDTREALNSDGWLRTGDLGRIDEDGYLTVVGRSKDVILSGGINVYPAEVEAVIARHPDVVEAAVAGVPNEVFGETVAAFVVARPGRAPFPDELREFCSGALADYKIPKVFHWPDALPRTASGKIVRTALR</sequence>
<dbReference type="Gene3D" id="3.40.50.12780">
    <property type="entry name" value="N-terminal domain of ligase-like"/>
    <property type="match status" value="1"/>
</dbReference>
<dbReference type="PROSITE" id="PS00455">
    <property type="entry name" value="AMP_BINDING"/>
    <property type="match status" value="1"/>
</dbReference>